<evidence type="ECO:0000313" key="5">
    <source>
        <dbReference type="EMBL" id="KIM59201.1"/>
    </source>
</evidence>
<dbReference type="OrthoDB" id="2122982at2759"/>
<feature type="domain" description="SWIM-type" evidence="4">
    <location>
        <begin position="216"/>
        <end position="248"/>
    </location>
</feature>
<name>A0A0C3DTD5_9AGAM</name>
<dbReference type="PROSITE" id="PS50089">
    <property type="entry name" value="ZF_RING_2"/>
    <property type="match status" value="1"/>
</dbReference>
<keyword evidence="1" id="KW-0862">Zinc</keyword>
<dbReference type="EMBL" id="KN822076">
    <property type="protein sequence ID" value="KIM59201.1"/>
    <property type="molecule type" value="Genomic_DNA"/>
</dbReference>
<sequence>MASGSTKRKHEEDWDFLDLTGDTPVYSRSEHSSQSNSRLKTGTFASHTGPKNPEAALTASLVSSEVIYPLKYSSWNMHPTRLGGHPSAHLCNQGATSMLPPASNAPPNYSMYSSTYTSSPAYCQYTSGGPGHFSSQTALSPPAKKQRKGKGKHVDGAEDAEEPEKRGAVMKKRCPKNILERVDRVISQRFFMIDRRREDSALKEEFSVLGSTGNVYTVIIDKTPSCNCPDAAKGNHCKHILFVFLKVLQVPQSSHVWYQKALLTSELADIFEAAPPAPNSVANRRVREAYARATGMTVDQRGAEATSSEGIVSCTRIPARLIRSSKVPRSTKVSRRQPTQEDDCPICYECMHGTTETTLVWCETCSNAVHKQCFAEWAKSSPHNLTCVFCRSPWIDASMGKGKGRARNPGGQAKTSEGYLNLAAVAGLSGHRDTSTYYQGPRHHYGYQEYDDLF</sequence>
<feature type="domain" description="RING-type" evidence="3">
    <location>
        <begin position="344"/>
        <end position="391"/>
    </location>
</feature>
<accession>A0A0C3DTD5</accession>
<evidence type="ECO:0000259" key="4">
    <source>
        <dbReference type="PROSITE" id="PS50966"/>
    </source>
</evidence>
<dbReference type="PANTHER" id="PTHR21540">
    <property type="entry name" value="RING FINGER AND SWIM DOMAIN-CONTAINING PROTEIN 2"/>
    <property type="match status" value="1"/>
</dbReference>
<feature type="region of interest" description="Disordered" evidence="2">
    <location>
        <begin position="1"/>
        <end position="51"/>
    </location>
</feature>
<dbReference type="InterPro" id="IPR001841">
    <property type="entry name" value="Znf_RING"/>
</dbReference>
<dbReference type="InParanoid" id="A0A0C3DTD5"/>
<dbReference type="STRING" id="1036808.A0A0C3DTD5"/>
<protein>
    <recommendedName>
        <fullName evidence="7">SWIM-type domain-containing protein</fullName>
    </recommendedName>
</protein>
<feature type="region of interest" description="Disordered" evidence="2">
    <location>
        <begin position="133"/>
        <end position="169"/>
    </location>
</feature>
<keyword evidence="1" id="KW-0479">Metal-binding</keyword>
<keyword evidence="1" id="KW-0863">Zinc-finger</keyword>
<evidence type="ECO:0000256" key="1">
    <source>
        <dbReference type="PROSITE-ProRule" id="PRU00175"/>
    </source>
</evidence>
<evidence type="ECO:0008006" key="7">
    <source>
        <dbReference type="Google" id="ProtNLM"/>
    </source>
</evidence>
<dbReference type="Proteomes" id="UP000053989">
    <property type="component" value="Unassembled WGS sequence"/>
</dbReference>
<dbReference type="InterPro" id="IPR039903">
    <property type="entry name" value="Zswim2"/>
</dbReference>
<keyword evidence="6" id="KW-1185">Reference proteome</keyword>
<dbReference type="InterPro" id="IPR013083">
    <property type="entry name" value="Znf_RING/FYVE/PHD"/>
</dbReference>
<evidence type="ECO:0000256" key="2">
    <source>
        <dbReference type="SAM" id="MobiDB-lite"/>
    </source>
</evidence>
<dbReference type="AlphaFoldDB" id="A0A0C3DTD5"/>
<dbReference type="GO" id="GO:0008270">
    <property type="term" value="F:zinc ion binding"/>
    <property type="evidence" value="ECO:0007669"/>
    <property type="project" value="UniProtKB-KW"/>
</dbReference>
<evidence type="ECO:0000259" key="3">
    <source>
        <dbReference type="PROSITE" id="PS50089"/>
    </source>
</evidence>
<dbReference type="Pfam" id="PF04434">
    <property type="entry name" value="SWIM"/>
    <property type="match status" value="1"/>
</dbReference>
<proteinExistence type="predicted"/>
<organism evidence="5 6">
    <name type="scientific">Scleroderma citrinum Foug A</name>
    <dbReference type="NCBI Taxonomy" id="1036808"/>
    <lineage>
        <taxon>Eukaryota</taxon>
        <taxon>Fungi</taxon>
        <taxon>Dikarya</taxon>
        <taxon>Basidiomycota</taxon>
        <taxon>Agaricomycotina</taxon>
        <taxon>Agaricomycetes</taxon>
        <taxon>Agaricomycetidae</taxon>
        <taxon>Boletales</taxon>
        <taxon>Sclerodermatineae</taxon>
        <taxon>Sclerodermataceae</taxon>
        <taxon>Scleroderma</taxon>
    </lineage>
</organism>
<dbReference type="SUPFAM" id="SSF57850">
    <property type="entry name" value="RING/U-box"/>
    <property type="match status" value="1"/>
</dbReference>
<reference evidence="6" key="2">
    <citation type="submission" date="2015-01" db="EMBL/GenBank/DDBJ databases">
        <title>Evolutionary Origins and Diversification of the Mycorrhizal Mutualists.</title>
        <authorList>
            <consortium name="DOE Joint Genome Institute"/>
            <consortium name="Mycorrhizal Genomics Consortium"/>
            <person name="Kohler A."/>
            <person name="Kuo A."/>
            <person name="Nagy L.G."/>
            <person name="Floudas D."/>
            <person name="Copeland A."/>
            <person name="Barry K.W."/>
            <person name="Cichocki N."/>
            <person name="Veneault-Fourrey C."/>
            <person name="LaButti K."/>
            <person name="Lindquist E.A."/>
            <person name="Lipzen A."/>
            <person name="Lundell T."/>
            <person name="Morin E."/>
            <person name="Murat C."/>
            <person name="Riley R."/>
            <person name="Ohm R."/>
            <person name="Sun H."/>
            <person name="Tunlid A."/>
            <person name="Henrissat B."/>
            <person name="Grigoriev I.V."/>
            <person name="Hibbett D.S."/>
            <person name="Martin F."/>
        </authorList>
    </citation>
    <scope>NUCLEOTIDE SEQUENCE [LARGE SCALE GENOMIC DNA]</scope>
    <source>
        <strain evidence="6">Foug A</strain>
    </source>
</reference>
<reference evidence="5 6" key="1">
    <citation type="submission" date="2014-04" db="EMBL/GenBank/DDBJ databases">
        <authorList>
            <consortium name="DOE Joint Genome Institute"/>
            <person name="Kuo A."/>
            <person name="Kohler A."/>
            <person name="Nagy L.G."/>
            <person name="Floudas D."/>
            <person name="Copeland A."/>
            <person name="Barry K.W."/>
            <person name="Cichocki N."/>
            <person name="Veneault-Fourrey C."/>
            <person name="LaButti K."/>
            <person name="Lindquist E.A."/>
            <person name="Lipzen A."/>
            <person name="Lundell T."/>
            <person name="Morin E."/>
            <person name="Murat C."/>
            <person name="Sun H."/>
            <person name="Tunlid A."/>
            <person name="Henrissat B."/>
            <person name="Grigoriev I.V."/>
            <person name="Hibbett D.S."/>
            <person name="Martin F."/>
            <person name="Nordberg H.P."/>
            <person name="Cantor M.N."/>
            <person name="Hua S.X."/>
        </authorList>
    </citation>
    <scope>NUCLEOTIDE SEQUENCE [LARGE SCALE GENOMIC DNA]</scope>
    <source>
        <strain evidence="5 6">Foug A</strain>
    </source>
</reference>
<dbReference type="HOGENOM" id="CLU_037984_2_1_1"/>
<dbReference type="Gene3D" id="3.30.40.10">
    <property type="entry name" value="Zinc/RING finger domain, C3HC4 (zinc finger)"/>
    <property type="match status" value="1"/>
</dbReference>
<dbReference type="GO" id="GO:0061630">
    <property type="term" value="F:ubiquitin protein ligase activity"/>
    <property type="evidence" value="ECO:0007669"/>
    <property type="project" value="InterPro"/>
</dbReference>
<dbReference type="PROSITE" id="PS50966">
    <property type="entry name" value="ZF_SWIM"/>
    <property type="match status" value="1"/>
</dbReference>
<gene>
    <name evidence="5" type="ORF">SCLCIDRAFT_1034383</name>
</gene>
<dbReference type="PANTHER" id="PTHR21540:SF0">
    <property type="entry name" value="PHD FAMILY PROTEIN"/>
    <property type="match status" value="1"/>
</dbReference>
<dbReference type="InterPro" id="IPR007527">
    <property type="entry name" value="Znf_SWIM"/>
</dbReference>
<evidence type="ECO:0000313" key="6">
    <source>
        <dbReference type="Proteomes" id="UP000053989"/>
    </source>
</evidence>